<feature type="transmembrane region" description="Helical" evidence="1">
    <location>
        <begin position="100"/>
        <end position="118"/>
    </location>
</feature>
<evidence type="ECO:0000313" key="2">
    <source>
        <dbReference type="EMBL" id="MFD2672655.1"/>
    </source>
</evidence>
<feature type="transmembrane region" description="Helical" evidence="1">
    <location>
        <begin position="38"/>
        <end position="60"/>
    </location>
</feature>
<organism evidence="2 3">
    <name type="scientific">Marinicrinis sediminis</name>
    <dbReference type="NCBI Taxonomy" id="1652465"/>
    <lineage>
        <taxon>Bacteria</taxon>
        <taxon>Bacillati</taxon>
        <taxon>Bacillota</taxon>
        <taxon>Bacilli</taxon>
        <taxon>Bacillales</taxon>
        <taxon>Paenibacillaceae</taxon>
    </lineage>
</organism>
<evidence type="ECO:0008006" key="4">
    <source>
        <dbReference type="Google" id="ProtNLM"/>
    </source>
</evidence>
<reference evidence="3" key="1">
    <citation type="journal article" date="2019" name="Int. J. Syst. Evol. Microbiol.">
        <title>The Global Catalogue of Microorganisms (GCM) 10K type strain sequencing project: providing services to taxonomists for standard genome sequencing and annotation.</title>
        <authorList>
            <consortium name="The Broad Institute Genomics Platform"/>
            <consortium name="The Broad Institute Genome Sequencing Center for Infectious Disease"/>
            <person name="Wu L."/>
            <person name="Ma J."/>
        </authorList>
    </citation>
    <scope>NUCLEOTIDE SEQUENCE [LARGE SCALE GENOMIC DNA]</scope>
    <source>
        <strain evidence="3">KCTC 33676</strain>
    </source>
</reference>
<name>A0ABW5RC65_9BACL</name>
<keyword evidence="3" id="KW-1185">Reference proteome</keyword>
<dbReference type="EMBL" id="JBHUMM010000043">
    <property type="protein sequence ID" value="MFD2672655.1"/>
    <property type="molecule type" value="Genomic_DNA"/>
</dbReference>
<feature type="transmembrane region" description="Helical" evidence="1">
    <location>
        <begin position="72"/>
        <end position="94"/>
    </location>
</feature>
<dbReference type="RefSeq" id="WP_379930221.1">
    <property type="nucleotide sequence ID" value="NZ_JBHUMM010000043.1"/>
</dbReference>
<protein>
    <recommendedName>
        <fullName evidence="4">DUF3021 family protein</fullName>
    </recommendedName>
</protein>
<keyword evidence="1" id="KW-0472">Membrane</keyword>
<sequence length="140" mass="15969">MRKYIIEAIVLSALIGIVLRASVLLFRGEHLWTNGESYLFSALIAMLSCSLSIFIHVKVLASNTYSTKMKMFLSSLLILIIYGMGNVAFGGFDILFRRVFYLYGLVIVVVTLPLLYYLNQKIQLYNQFLAVKKSRARKTE</sequence>
<feature type="transmembrane region" description="Helical" evidence="1">
    <location>
        <begin position="5"/>
        <end position="26"/>
    </location>
</feature>
<accession>A0ABW5RC65</accession>
<keyword evidence="1" id="KW-0812">Transmembrane</keyword>
<gene>
    <name evidence="2" type="ORF">ACFSUC_13895</name>
</gene>
<evidence type="ECO:0000256" key="1">
    <source>
        <dbReference type="SAM" id="Phobius"/>
    </source>
</evidence>
<proteinExistence type="predicted"/>
<keyword evidence="1" id="KW-1133">Transmembrane helix</keyword>
<dbReference type="Proteomes" id="UP001597497">
    <property type="component" value="Unassembled WGS sequence"/>
</dbReference>
<evidence type="ECO:0000313" key="3">
    <source>
        <dbReference type="Proteomes" id="UP001597497"/>
    </source>
</evidence>
<comment type="caution">
    <text evidence="2">The sequence shown here is derived from an EMBL/GenBank/DDBJ whole genome shotgun (WGS) entry which is preliminary data.</text>
</comment>